<organism evidence="2 3">
    <name type="scientific">Lachnospira pectinoschiza</name>
    <dbReference type="NCBI Taxonomy" id="28052"/>
    <lineage>
        <taxon>Bacteria</taxon>
        <taxon>Bacillati</taxon>
        <taxon>Bacillota</taxon>
        <taxon>Clostridia</taxon>
        <taxon>Lachnospirales</taxon>
        <taxon>Lachnospiraceae</taxon>
        <taxon>Lachnospira</taxon>
    </lineage>
</organism>
<reference evidence="3" key="1">
    <citation type="submission" date="2016-10" db="EMBL/GenBank/DDBJ databases">
        <authorList>
            <person name="Varghese N."/>
            <person name="Submissions S."/>
        </authorList>
    </citation>
    <scope>NUCLEOTIDE SEQUENCE [LARGE SCALE GENOMIC DNA]</scope>
    <source>
        <strain evidence="3">M83</strain>
    </source>
</reference>
<dbReference type="AlphaFoldDB" id="A0A1G9SSY0"/>
<dbReference type="Proteomes" id="UP000187651">
    <property type="component" value="Unassembled WGS sequence"/>
</dbReference>
<evidence type="ECO:0000313" key="2">
    <source>
        <dbReference type="EMBL" id="SDM38464.1"/>
    </source>
</evidence>
<keyword evidence="1" id="KW-0472">Membrane</keyword>
<keyword evidence="1" id="KW-0812">Transmembrane</keyword>
<evidence type="ECO:0000256" key="1">
    <source>
        <dbReference type="SAM" id="Phobius"/>
    </source>
</evidence>
<feature type="transmembrane region" description="Helical" evidence="1">
    <location>
        <begin position="12"/>
        <end position="30"/>
    </location>
</feature>
<protein>
    <submittedName>
        <fullName evidence="2">Uncharacterized protein</fullName>
    </submittedName>
</protein>
<feature type="transmembrane region" description="Helical" evidence="1">
    <location>
        <begin position="42"/>
        <end position="75"/>
    </location>
</feature>
<dbReference type="EMBL" id="FNHZ01000001">
    <property type="protein sequence ID" value="SDM38464.1"/>
    <property type="molecule type" value="Genomic_DNA"/>
</dbReference>
<gene>
    <name evidence="2" type="ORF">SAMN05216544_0077</name>
</gene>
<dbReference type="RefSeq" id="WP_074520410.1">
    <property type="nucleotide sequence ID" value="NZ_FNHZ01000001.1"/>
</dbReference>
<feature type="transmembrane region" description="Helical" evidence="1">
    <location>
        <begin position="87"/>
        <end position="110"/>
    </location>
</feature>
<accession>A0A1G9SSY0</accession>
<sequence length="123" mass="14047">MNAYGTAADLRTLQNSMMLFIITILLLIYTKRYTKKYSNNTVVSITLCYSIGVIYAIKRGNIILPTIALIMYFLNNYDNKSKFKRNMALTCLAVAANLKLYPVFFGIILIKEKKYIDAIKPLS</sequence>
<evidence type="ECO:0000313" key="3">
    <source>
        <dbReference type="Proteomes" id="UP000187651"/>
    </source>
</evidence>
<name>A0A1G9SSY0_9FIRM</name>
<proteinExistence type="predicted"/>
<keyword evidence="3" id="KW-1185">Reference proteome</keyword>
<keyword evidence="1" id="KW-1133">Transmembrane helix</keyword>